<dbReference type="AlphaFoldDB" id="A0A0S2I065"/>
<reference evidence="2 3" key="1">
    <citation type="submission" date="2015-11" db="EMBL/GenBank/DDBJ databases">
        <title>Description and complete genome sequence of a novel strain predominating in hypersaline microbial mats and representing a new family of the Bacteriodetes phylum.</title>
        <authorList>
            <person name="Spring S."/>
            <person name="Bunk B."/>
            <person name="Sproer C."/>
            <person name="Klenk H.-P."/>
        </authorList>
    </citation>
    <scope>NUCLEOTIDE SEQUENCE [LARGE SCALE GENOMIC DNA]</scope>
    <source>
        <strain evidence="2 3">L21-Spi-D4</strain>
    </source>
</reference>
<evidence type="ECO:0008006" key="4">
    <source>
        <dbReference type="Google" id="ProtNLM"/>
    </source>
</evidence>
<evidence type="ECO:0000256" key="1">
    <source>
        <dbReference type="SAM" id="MobiDB-lite"/>
    </source>
</evidence>
<proteinExistence type="predicted"/>
<accession>A0A0S2I065</accession>
<dbReference type="STRING" id="1307839.L21SP5_02036"/>
<organism evidence="2 3">
    <name type="scientific">Salinivirga cyanobacteriivorans</name>
    <dbReference type="NCBI Taxonomy" id="1307839"/>
    <lineage>
        <taxon>Bacteria</taxon>
        <taxon>Pseudomonadati</taxon>
        <taxon>Bacteroidota</taxon>
        <taxon>Bacteroidia</taxon>
        <taxon>Bacteroidales</taxon>
        <taxon>Salinivirgaceae</taxon>
        <taxon>Salinivirga</taxon>
    </lineage>
</organism>
<feature type="region of interest" description="Disordered" evidence="1">
    <location>
        <begin position="214"/>
        <end position="233"/>
    </location>
</feature>
<dbReference type="Proteomes" id="UP000064893">
    <property type="component" value="Chromosome"/>
</dbReference>
<dbReference type="EMBL" id="CP013118">
    <property type="protein sequence ID" value="ALO15675.1"/>
    <property type="molecule type" value="Genomic_DNA"/>
</dbReference>
<dbReference type="PATRIC" id="fig|1307839.3.peg.2151"/>
<evidence type="ECO:0000313" key="3">
    <source>
        <dbReference type="Proteomes" id="UP000064893"/>
    </source>
</evidence>
<dbReference type="OrthoDB" id="594666at2"/>
<dbReference type="RefSeq" id="WP_057953113.1">
    <property type="nucleotide sequence ID" value="NZ_CP013118.1"/>
</dbReference>
<sequence>MKPERFYELLEYPGEISGADLPEIEALVEEYPWFQAAHALLLKYQLMEGSFRFSQHLKHMAIGTGDRQRLYEWLHLEPAKVMSVSNDPLSDQKQFEINLQQVSSAELERQENRRLKKKEIESVLSNEGLLYFDFDYVPAERTETQKAKEKEITKKQDLQSQIDQSGDELTDDTKAWLAQNIKRAHQKAGKIKDEKGKKDEIIDRFISMSERQRNKEITEEKSNEILSKSEESTRESADFMTETLAKIYVKQGLYEKAIATYEKLSLKYPEKNVYFAGRIKEIQKIINNQ</sequence>
<gene>
    <name evidence="2" type="ORF">L21SP5_02036</name>
</gene>
<keyword evidence="3" id="KW-1185">Reference proteome</keyword>
<protein>
    <recommendedName>
        <fullName evidence="4">Tetratricopeptide repeat protein</fullName>
    </recommendedName>
</protein>
<name>A0A0S2I065_9BACT</name>
<evidence type="ECO:0000313" key="2">
    <source>
        <dbReference type="EMBL" id="ALO15675.1"/>
    </source>
</evidence>
<dbReference type="KEGG" id="blq:L21SP5_02036"/>